<evidence type="ECO:0000313" key="3">
    <source>
        <dbReference type="Proteomes" id="UP001370590"/>
    </source>
</evidence>
<gene>
    <name evidence="2" type="ORF">R4146_02445</name>
</gene>
<sequence>MLFYLILLSLAFVCPIIAIVVFALLAMKYFQLTRALKIKAQRLPMDDNQYQKWAWIQLVLLILLIVGLTFVKLSGTFGLIIIGLLVVIEVAVAIKTYLTVDPSLVDWDALHDRYALADDDLEMLVEKRAMMVRAIVILIMFLSISQTLVRI</sequence>
<comment type="caution">
    <text evidence="2">The sequence shown here is derived from an EMBL/GenBank/DDBJ whole genome shotgun (WGS) entry which is preliminary data.</text>
</comment>
<feature type="transmembrane region" description="Helical" evidence="1">
    <location>
        <begin position="53"/>
        <end position="71"/>
    </location>
</feature>
<dbReference type="RefSeq" id="WP_339959866.1">
    <property type="nucleotide sequence ID" value="NZ_JAWMWH010000001.1"/>
</dbReference>
<feature type="transmembrane region" description="Helical" evidence="1">
    <location>
        <begin position="77"/>
        <end position="98"/>
    </location>
</feature>
<dbReference type="EMBL" id="JAWMWH010000001">
    <property type="protein sequence ID" value="MEJ6400043.1"/>
    <property type="molecule type" value="Genomic_DNA"/>
</dbReference>
<name>A0ABU8SJI0_9LACO</name>
<evidence type="ECO:0000256" key="1">
    <source>
        <dbReference type="SAM" id="Phobius"/>
    </source>
</evidence>
<organism evidence="2 3">
    <name type="scientific">Nicoliella lavandulae</name>
    <dbReference type="NCBI Taxonomy" id="3082954"/>
    <lineage>
        <taxon>Bacteria</taxon>
        <taxon>Bacillati</taxon>
        <taxon>Bacillota</taxon>
        <taxon>Bacilli</taxon>
        <taxon>Lactobacillales</taxon>
        <taxon>Lactobacillaceae</taxon>
        <taxon>Nicoliella</taxon>
    </lineage>
</organism>
<keyword evidence="1" id="KW-0472">Membrane</keyword>
<keyword evidence="1" id="KW-1133">Transmembrane helix</keyword>
<feature type="transmembrane region" description="Helical" evidence="1">
    <location>
        <begin position="6"/>
        <end position="32"/>
    </location>
</feature>
<keyword evidence="1" id="KW-0812">Transmembrane</keyword>
<keyword evidence="3" id="KW-1185">Reference proteome</keyword>
<evidence type="ECO:0008006" key="4">
    <source>
        <dbReference type="Google" id="ProtNLM"/>
    </source>
</evidence>
<accession>A0ABU8SJI0</accession>
<dbReference type="Proteomes" id="UP001370590">
    <property type="component" value="Unassembled WGS sequence"/>
</dbReference>
<proteinExistence type="predicted"/>
<reference evidence="2 3" key="1">
    <citation type="submission" date="2023-10" db="EMBL/GenBank/DDBJ databases">
        <title>Nicoliella lavandulae sp. nov. isolated from Lavandula angustifolia flowers.</title>
        <authorList>
            <person name="Alcantara C."/>
            <person name="Zuniga M."/>
            <person name="Landete J.M."/>
            <person name="Monedero V."/>
        </authorList>
    </citation>
    <scope>NUCLEOTIDE SEQUENCE [LARGE SCALE GENOMIC DNA]</scope>
    <source>
        <strain evidence="2 3">Es01</strain>
    </source>
</reference>
<evidence type="ECO:0000313" key="2">
    <source>
        <dbReference type="EMBL" id="MEJ6400043.1"/>
    </source>
</evidence>
<protein>
    <recommendedName>
        <fullName evidence="4">DUF2269 family protein</fullName>
    </recommendedName>
</protein>
<feature type="transmembrane region" description="Helical" evidence="1">
    <location>
        <begin position="130"/>
        <end position="149"/>
    </location>
</feature>